<dbReference type="Proteomes" id="UP000595300">
    <property type="component" value="Genome"/>
</dbReference>
<name>A0A7T3N9D3_9CAUD</name>
<dbReference type="EMBL" id="MW021759">
    <property type="protein sequence ID" value="QPX74661.1"/>
    <property type="molecule type" value="Genomic_DNA"/>
</dbReference>
<evidence type="ECO:0000313" key="2">
    <source>
        <dbReference type="Proteomes" id="UP000595300"/>
    </source>
</evidence>
<organism evidence="1 2">
    <name type="scientific">Serratia phage vB_SmaM_Hera</name>
    <dbReference type="NCBI Taxonomy" id="2777369"/>
    <lineage>
        <taxon>Viruses</taxon>
        <taxon>Duplodnaviria</taxon>
        <taxon>Heunggongvirae</taxon>
        <taxon>Uroviricota</taxon>
        <taxon>Caudoviricetes</taxon>
        <taxon>Lindbergviridae</taxon>
        <taxon>Myosmarvirus</taxon>
        <taxon>Myosmarvirus MTx</taxon>
    </lineage>
</organism>
<proteinExistence type="predicted"/>
<protein>
    <submittedName>
        <fullName evidence="1">Uncharacterized protein</fullName>
    </submittedName>
</protein>
<sequence>MIHTQITTPPKVTRFNSLKPGDAFIFPEDLSANRPIPMIVIESLESSDGKFKNAIDLEDGSFDFVPADLAVIAIRADLKWTAE</sequence>
<accession>A0A7T3N9D3</accession>
<evidence type="ECO:0000313" key="1">
    <source>
        <dbReference type="EMBL" id="QPX74661.1"/>
    </source>
</evidence>
<reference evidence="1 2" key="1">
    <citation type="submission" date="2020-09" db="EMBL/GenBank/DDBJ databases">
        <authorList>
            <person name="Moe H.M.M."/>
            <person name="Stoker T."/>
            <person name="Evans S."/>
            <person name="Hymas C."/>
            <person name="Flor S."/>
            <person name="Gleave A."/>
            <person name="Carr E."/>
            <person name="Breakwell D.P."/>
            <person name="Grose J.H."/>
        </authorList>
    </citation>
    <scope>NUCLEOTIDE SEQUENCE [LARGE SCALE GENOMIC DNA]</scope>
</reference>